<organism evidence="2 3">
    <name type="scientific">Eumeta variegata</name>
    <name type="common">Bagworm moth</name>
    <name type="synonym">Eumeta japonica</name>
    <dbReference type="NCBI Taxonomy" id="151549"/>
    <lineage>
        <taxon>Eukaryota</taxon>
        <taxon>Metazoa</taxon>
        <taxon>Ecdysozoa</taxon>
        <taxon>Arthropoda</taxon>
        <taxon>Hexapoda</taxon>
        <taxon>Insecta</taxon>
        <taxon>Pterygota</taxon>
        <taxon>Neoptera</taxon>
        <taxon>Endopterygota</taxon>
        <taxon>Lepidoptera</taxon>
        <taxon>Glossata</taxon>
        <taxon>Ditrysia</taxon>
        <taxon>Tineoidea</taxon>
        <taxon>Psychidae</taxon>
        <taxon>Oiketicinae</taxon>
        <taxon>Eumeta</taxon>
    </lineage>
</organism>
<feature type="region of interest" description="Disordered" evidence="1">
    <location>
        <begin position="1"/>
        <end position="76"/>
    </location>
</feature>
<sequence length="76" mass="8329">MAATGLITLGGRGQGRFANKSKNNARAVSRRPRPLPRPHQRRRRNLVTQAAVHAIPSASGARHRAALSETDRNRRG</sequence>
<gene>
    <name evidence="2" type="ORF">EVAR_298_1</name>
</gene>
<evidence type="ECO:0000313" key="3">
    <source>
        <dbReference type="Proteomes" id="UP000299102"/>
    </source>
</evidence>
<feature type="compositionally biased region" description="Basic residues" evidence="1">
    <location>
        <begin position="28"/>
        <end position="45"/>
    </location>
</feature>
<dbReference type="Proteomes" id="UP000299102">
    <property type="component" value="Unassembled WGS sequence"/>
</dbReference>
<protein>
    <submittedName>
        <fullName evidence="2">Uncharacterized protein</fullName>
    </submittedName>
</protein>
<name>A0A4C1SBS7_EUMVA</name>
<accession>A0A4C1SBS7</accession>
<dbReference type="EMBL" id="BGZK01000001">
    <property type="protein sequence ID" value="GBO98846.1"/>
    <property type="molecule type" value="Genomic_DNA"/>
</dbReference>
<evidence type="ECO:0000313" key="2">
    <source>
        <dbReference type="EMBL" id="GBO98846.1"/>
    </source>
</evidence>
<comment type="caution">
    <text evidence="2">The sequence shown here is derived from an EMBL/GenBank/DDBJ whole genome shotgun (WGS) entry which is preliminary data.</text>
</comment>
<reference evidence="2 3" key="1">
    <citation type="journal article" date="2019" name="Commun. Biol.">
        <title>The bagworm genome reveals a unique fibroin gene that provides high tensile strength.</title>
        <authorList>
            <person name="Kono N."/>
            <person name="Nakamura H."/>
            <person name="Ohtoshi R."/>
            <person name="Tomita M."/>
            <person name="Numata K."/>
            <person name="Arakawa K."/>
        </authorList>
    </citation>
    <scope>NUCLEOTIDE SEQUENCE [LARGE SCALE GENOMIC DNA]</scope>
</reference>
<evidence type="ECO:0000256" key="1">
    <source>
        <dbReference type="SAM" id="MobiDB-lite"/>
    </source>
</evidence>
<proteinExistence type="predicted"/>
<dbReference type="AlphaFoldDB" id="A0A4C1SBS7"/>
<keyword evidence="3" id="KW-1185">Reference proteome</keyword>